<name>A0A1Q8ULD5_PRIMG</name>
<reference evidence="1 4" key="2">
    <citation type="submission" date="2023-02" db="EMBL/GenBank/DDBJ databases">
        <authorList>
            <person name="Olszewska D."/>
        </authorList>
    </citation>
    <scope>NUCLEOTIDE SEQUENCE [LARGE SCALE GENOMIC DNA]</scope>
    <source>
        <strain evidence="1 4">FDU301</strain>
    </source>
</reference>
<dbReference type="InterPro" id="IPR014962">
    <property type="entry name" value="YolD"/>
</dbReference>
<evidence type="ECO:0000313" key="2">
    <source>
        <dbReference type="EMBL" id="QJX78999.1"/>
    </source>
</evidence>
<reference evidence="2 3" key="1">
    <citation type="submission" date="2019-10" db="EMBL/GenBank/DDBJ databases">
        <title>Complete genome sequences for adaption low water activity.</title>
        <authorList>
            <person name="Zhao L."/>
            <person name="Zhong J."/>
        </authorList>
    </citation>
    <scope>NUCLEOTIDE SEQUENCE [LARGE SCALE GENOMIC DNA]</scope>
    <source>
        <strain evidence="2 3">FDU301</strain>
    </source>
</reference>
<sequence>MEGVLKMILKALRKNGAVTINYYKNGLLQTFKGKVQRLDLTDQTLSLKDEQQNTFSIRLSGIKEIY</sequence>
<gene>
    <name evidence="2" type="ORF">FDZ14_23430</name>
    <name evidence="1" type="ORF">PVE99_11060</name>
</gene>
<evidence type="ECO:0000313" key="3">
    <source>
        <dbReference type="Proteomes" id="UP000501076"/>
    </source>
</evidence>
<dbReference type="EMBL" id="CP045272">
    <property type="protein sequence ID" value="QJX78999.1"/>
    <property type="molecule type" value="Genomic_DNA"/>
</dbReference>
<dbReference type="AlphaFoldDB" id="A0A1Q8ULD5"/>
<accession>A0A1Q8ULD5</accession>
<dbReference type="Pfam" id="PF08863">
    <property type="entry name" value="YolD"/>
    <property type="match status" value="1"/>
</dbReference>
<dbReference type="EMBL" id="JARAOX010000161">
    <property type="protein sequence ID" value="MDD9782946.1"/>
    <property type="molecule type" value="Genomic_DNA"/>
</dbReference>
<proteinExistence type="predicted"/>
<dbReference type="Proteomes" id="UP001213771">
    <property type="component" value="Unassembled WGS sequence"/>
</dbReference>
<dbReference type="GeneID" id="93641204"/>
<dbReference type="Proteomes" id="UP000501076">
    <property type="component" value="Chromosome"/>
</dbReference>
<protein>
    <submittedName>
        <fullName evidence="1">YolD-like family protein</fullName>
    </submittedName>
</protein>
<evidence type="ECO:0000313" key="1">
    <source>
        <dbReference type="EMBL" id="MDD9782946.1"/>
    </source>
</evidence>
<organism evidence="1 4">
    <name type="scientific">Priestia megaterium</name>
    <name type="common">Bacillus megaterium</name>
    <dbReference type="NCBI Taxonomy" id="1404"/>
    <lineage>
        <taxon>Bacteria</taxon>
        <taxon>Bacillati</taxon>
        <taxon>Bacillota</taxon>
        <taxon>Bacilli</taxon>
        <taxon>Bacillales</taxon>
        <taxon>Bacillaceae</taxon>
        <taxon>Priestia</taxon>
    </lineage>
</organism>
<dbReference type="RefSeq" id="WP_074893948.1">
    <property type="nucleotide sequence ID" value="NZ_AZUJ01000001.1"/>
</dbReference>
<evidence type="ECO:0000313" key="4">
    <source>
        <dbReference type="Proteomes" id="UP001213771"/>
    </source>
</evidence>